<feature type="coiled-coil region" evidence="1">
    <location>
        <begin position="105"/>
        <end position="147"/>
    </location>
</feature>
<comment type="caution">
    <text evidence="3">The sequence shown here is derived from an EMBL/GenBank/DDBJ whole genome shotgun (WGS) entry which is preliminary data.</text>
</comment>
<feature type="compositionally biased region" description="Basic and acidic residues" evidence="2">
    <location>
        <begin position="450"/>
        <end position="459"/>
    </location>
</feature>
<feature type="compositionally biased region" description="Gly residues" evidence="2">
    <location>
        <begin position="317"/>
        <end position="330"/>
    </location>
</feature>
<name>A0A8H3UUJ1_VENIN</name>
<feature type="compositionally biased region" description="Basic and acidic residues" evidence="2">
    <location>
        <begin position="467"/>
        <end position="476"/>
    </location>
</feature>
<organism evidence="3 4">
    <name type="scientific">Venturia inaequalis</name>
    <name type="common">Apple scab fungus</name>
    <dbReference type="NCBI Taxonomy" id="5025"/>
    <lineage>
        <taxon>Eukaryota</taxon>
        <taxon>Fungi</taxon>
        <taxon>Dikarya</taxon>
        <taxon>Ascomycota</taxon>
        <taxon>Pezizomycotina</taxon>
        <taxon>Dothideomycetes</taxon>
        <taxon>Pleosporomycetidae</taxon>
        <taxon>Venturiales</taxon>
        <taxon>Venturiaceae</taxon>
        <taxon>Venturia</taxon>
    </lineage>
</organism>
<feature type="region of interest" description="Disordered" evidence="2">
    <location>
        <begin position="272"/>
        <end position="553"/>
    </location>
</feature>
<keyword evidence="1" id="KW-0175">Coiled coil</keyword>
<feature type="compositionally biased region" description="Low complexity" evidence="2">
    <location>
        <begin position="536"/>
        <end position="553"/>
    </location>
</feature>
<protein>
    <submittedName>
        <fullName evidence="3">Uncharacterized protein</fullName>
    </submittedName>
</protein>
<gene>
    <name evidence="3" type="ORF">BLS_001380</name>
</gene>
<evidence type="ECO:0000313" key="4">
    <source>
        <dbReference type="Proteomes" id="UP000433883"/>
    </source>
</evidence>
<evidence type="ECO:0000313" key="3">
    <source>
        <dbReference type="EMBL" id="KAE9977477.1"/>
    </source>
</evidence>
<feature type="compositionally biased region" description="Basic and acidic residues" evidence="2">
    <location>
        <begin position="1"/>
        <end position="16"/>
    </location>
</feature>
<feature type="compositionally biased region" description="Low complexity" evidence="2">
    <location>
        <begin position="510"/>
        <end position="526"/>
    </location>
</feature>
<accession>A0A8H3UUJ1</accession>
<evidence type="ECO:0000256" key="1">
    <source>
        <dbReference type="SAM" id="Coils"/>
    </source>
</evidence>
<dbReference type="EMBL" id="WNWQ01000130">
    <property type="protein sequence ID" value="KAE9977477.1"/>
    <property type="molecule type" value="Genomic_DNA"/>
</dbReference>
<dbReference type="Proteomes" id="UP000433883">
    <property type="component" value="Unassembled WGS sequence"/>
</dbReference>
<reference evidence="3 4" key="1">
    <citation type="submission" date="2019-11" db="EMBL/GenBank/DDBJ databases">
        <title>Venturia inaequalis Genome Resource.</title>
        <authorList>
            <person name="Lichtner F.J."/>
        </authorList>
    </citation>
    <scope>NUCLEOTIDE SEQUENCE [LARGE SCALE GENOMIC DNA]</scope>
    <source>
        <strain evidence="3">Bline_iso_100314</strain>
    </source>
</reference>
<feature type="compositionally biased region" description="Acidic residues" evidence="2">
    <location>
        <begin position="302"/>
        <end position="316"/>
    </location>
</feature>
<feature type="region of interest" description="Disordered" evidence="2">
    <location>
        <begin position="1"/>
        <end position="26"/>
    </location>
</feature>
<feature type="compositionally biased region" description="Gly residues" evidence="2">
    <location>
        <begin position="348"/>
        <end position="357"/>
    </location>
</feature>
<evidence type="ECO:0000256" key="2">
    <source>
        <dbReference type="SAM" id="MobiDB-lite"/>
    </source>
</evidence>
<feature type="compositionally biased region" description="Polar residues" evidence="2">
    <location>
        <begin position="413"/>
        <end position="423"/>
    </location>
</feature>
<dbReference type="AlphaFoldDB" id="A0A8H3UUJ1"/>
<sequence>MPLDPRIPDAWEDAKSAGRKLSSAIRGSPEPDYIAEIRARLPTPERNMRINAERYDRLSTHIQEGTRAAEILITNTQDVTPEMLDALPRTLPDAARVLSAGSRALEAVKEKSKVHRDELKKIERETREEKRKRVDEDVEELARVRAEELAKPHAERLAREMTAKARKGIEESERGKFRQRLDSWKNDAIDSIEWQKERKWRDWASERKEEFTKEETQRIEKKDRAAWEDFEKRWKEWAEAEMKKEMQTFKDDYMAGDKRKRDDTEAELRVQVKNLTNKVDNQGREIKKLKTRIRSCQCSDSSDLDDDSDSDGDGSDDGGGNSGRGAGGEGKNPNGSGKPPDGGDKSPGPGGSGGNGGSPLSRAPPLSSGKSGRGGNGKKNPKKSPPTGPKRITDDRDKSPSGSGSQEPPSNPHSPGTKPSSGKGTAPAPNGSNPINHFDNAKKPPPGGWPEEKANRKPLSENPFDDDQARMLDQLRKNPTPPPDNGAKPTPKFGQPSIAPRPGQFGAPSNAPTNPAGTGGTAPAPGIFGAGSQTMNGGYNPANTGGNAPPNPT</sequence>
<proteinExistence type="predicted"/>